<protein>
    <submittedName>
        <fullName evidence="3">Uncharacterized protein</fullName>
    </submittedName>
</protein>
<comment type="caution">
    <text evidence="3">The sequence shown here is derived from an EMBL/GenBank/DDBJ whole genome shotgun (WGS) entry which is preliminary data.</text>
</comment>
<evidence type="ECO:0000256" key="1">
    <source>
        <dbReference type="SAM" id="MobiDB-lite"/>
    </source>
</evidence>
<accession>A0A919RPY9</accession>
<feature type="transmembrane region" description="Helical" evidence="2">
    <location>
        <begin position="17"/>
        <end position="37"/>
    </location>
</feature>
<proteinExistence type="predicted"/>
<name>A0A919RPY9_9ACTN</name>
<keyword evidence="2" id="KW-1133">Transmembrane helix</keyword>
<dbReference type="EMBL" id="BOOW01000052">
    <property type="protein sequence ID" value="GII96890.1"/>
    <property type="molecule type" value="Genomic_DNA"/>
</dbReference>
<organism evidence="3 4">
    <name type="scientific">Sinosporangium siamense</name>
    <dbReference type="NCBI Taxonomy" id="1367973"/>
    <lineage>
        <taxon>Bacteria</taxon>
        <taxon>Bacillati</taxon>
        <taxon>Actinomycetota</taxon>
        <taxon>Actinomycetes</taxon>
        <taxon>Streptosporangiales</taxon>
        <taxon>Streptosporangiaceae</taxon>
        <taxon>Sinosporangium</taxon>
    </lineage>
</organism>
<sequence>MYNRNDGGPAHRNDGGYRWWVGTIIALVGVVLTYLAWQWPGKGEHGPAPEPTTIATTPVDGETDDKSPESPPEPSTPDNASQEENASQEDNGKSTDVPNALLGTWLGRATNDGYHFTVQLALQQGGIGDYVGSLQIPEGGCRSDLTLESVEAVSISVDIKVLAGTCFGGSGRFALTPAGLDYRALGTQGSVVFGTLFKQ</sequence>
<feature type="region of interest" description="Disordered" evidence="1">
    <location>
        <begin position="43"/>
        <end position="99"/>
    </location>
</feature>
<dbReference type="AlphaFoldDB" id="A0A919RPY9"/>
<keyword evidence="4" id="KW-1185">Reference proteome</keyword>
<evidence type="ECO:0000256" key="2">
    <source>
        <dbReference type="SAM" id="Phobius"/>
    </source>
</evidence>
<keyword evidence="2" id="KW-0472">Membrane</keyword>
<gene>
    <name evidence="3" type="ORF">Ssi02_71210</name>
</gene>
<keyword evidence="2" id="KW-0812">Transmembrane</keyword>
<evidence type="ECO:0000313" key="3">
    <source>
        <dbReference type="EMBL" id="GII96890.1"/>
    </source>
</evidence>
<dbReference type="Proteomes" id="UP000606172">
    <property type="component" value="Unassembled WGS sequence"/>
</dbReference>
<feature type="compositionally biased region" description="Polar residues" evidence="1">
    <location>
        <begin position="79"/>
        <end position="97"/>
    </location>
</feature>
<reference evidence="3" key="1">
    <citation type="submission" date="2021-01" db="EMBL/GenBank/DDBJ databases">
        <title>Whole genome shotgun sequence of Sinosporangium siamense NBRC 109515.</title>
        <authorList>
            <person name="Komaki H."/>
            <person name="Tamura T."/>
        </authorList>
    </citation>
    <scope>NUCLEOTIDE SEQUENCE</scope>
    <source>
        <strain evidence="3">NBRC 109515</strain>
    </source>
</reference>
<evidence type="ECO:0000313" key="4">
    <source>
        <dbReference type="Proteomes" id="UP000606172"/>
    </source>
</evidence>